<protein>
    <submittedName>
        <fullName evidence="2">Anti-anti-sigma factor</fullName>
    </submittedName>
</protein>
<dbReference type="SUPFAM" id="SSF52091">
    <property type="entry name" value="SpoIIaa-like"/>
    <property type="match status" value="1"/>
</dbReference>
<dbReference type="InterPro" id="IPR002645">
    <property type="entry name" value="STAS_dom"/>
</dbReference>
<feature type="domain" description="STAS" evidence="1">
    <location>
        <begin position="1"/>
        <end position="95"/>
    </location>
</feature>
<name>A0A1H4YZV0_PSEAG</name>
<keyword evidence="3" id="KW-1185">Reference proteome</keyword>
<gene>
    <name evidence="2" type="ORF">SAMN05421553_2268</name>
</gene>
<dbReference type="STRING" id="53406.SAMN05421553_2268"/>
<proteinExistence type="predicted"/>
<dbReference type="Gene3D" id="3.30.750.24">
    <property type="entry name" value="STAS domain"/>
    <property type="match status" value="1"/>
</dbReference>
<evidence type="ECO:0000259" key="1">
    <source>
        <dbReference type="PROSITE" id="PS50801"/>
    </source>
</evidence>
<reference evidence="3" key="1">
    <citation type="submission" date="2016-10" db="EMBL/GenBank/DDBJ databases">
        <authorList>
            <person name="Varghese N."/>
            <person name="Submissions S."/>
        </authorList>
    </citation>
    <scope>NUCLEOTIDE SEQUENCE [LARGE SCALE GENOMIC DNA]</scope>
    <source>
        <strain evidence="3">DSM 12111</strain>
    </source>
</reference>
<dbReference type="CDD" id="cd07043">
    <property type="entry name" value="STAS_anti-anti-sigma_factors"/>
    <property type="match status" value="1"/>
</dbReference>
<dbReference type="OrthoDB" id="278639at2"/>
<dbReference type="AlphaFoldDB" id="A0A1H4YZV0"/>
<accession>A0A1H4YZV0</accession>
<organism evidence="2 3">
    <name type="scientific">Pseudomonas anguilliseptica</name>
    <dbReference type="NCBI Taxonomy" id="53406"/>
    <lineage>
        <taxon>Bacteria</taxon>
        <taxon>Pseudomonadati</taxon>
        <taxon>Pseudomonadota</taxon>
        <taxon>Gammaproteobacteria</taxon>
        <taxon>Pseudomonadales</taxon>
        <taxon>Pseudomonadaceae</taxon>
        <taxon>Pseudomonas</taxon>
    </lineage>
</organism>
<evidence type="ECO:0000313" key="2">
    <source>
        <dbReference type="EMBL" id="SED22550.1"/>
    </source>
</evidence>
<dbReference type="Pfam" id="PF01740">
    <property type="entry name" value="STAS"/>
    <property type="match status" value="1"/>
</dbReference>
<dbReference type="RefSeq" id="WP_090380471.1">
    <property type="nucleotide sequence ID" value="NZ_CP156749.1"/>
</dbReference>
<evidence type="ECO:0000313" key="3">
    <source>
        <dbReference type="Proteomes" id="UP000242849"/>
    </source>
</evidence>
<dbReference type="InterPro" id="IPR036513">
    <property type="entry name" value="STAS_dom_sf"/>
</dbReference>
<dbReference type="PROSITE" id="PS50801">
    <property type="entry name" value="STAS"/>
    <property type="match status" value="1"/>
</dbReference>
<sequence>MSDASTAILRPNKRFDFHAYRAFRDAYELELAKSSVHCLVIDLQEVQYIDSAALGILLLLRDKAQAQNKTVEIRNLHGVAKDVLEIANFSKGNSE</sequence>
<dbReference type="EMBL" id="FNSC01000001">
    <property type="protein sequence ID" value="SED22550.1"/>
    <property type="molecule type" value="Genomic_DNA"/>
</dbReference>
<dbReference type="Proteomes" id="UP000242849">
    <property type="component" value="Unassembled WGS sequence"/>
</dbReference>